<keyword evidence="4 7" id="KW-0255">Endonuclease</keyword>
<dbReference type="InterPro" id="IPR020539">
    <property type="entry name" value="RNase_P_CS"/>
</dbReference>
<dbReference type="PANTHER" id="PTHR33992:SF1">
    <property type="entry name" value="RIBONUCLEASE P PROTEIN COMPONENT"/>
    <property type="match status" value="1"/>
</dbReference>
<dbReference type="InterPro" id="IPR014721">
    <property type="entry name" value="Ribsml_uS5_D2-typ_fold_subgr"/>
</dbReference>
<dbReference type="InterPro" id="IPR000100">
    <property type="entry name" value="RNase_P"/>
</dbReference>
<dbReference type="AlphaFoldDB" id="A0A6P0UFD1"/>
<comment type="caution">
    <text evidence="9">The sequence shown here is derived from an EMBL/GenBank/DDBJ whole genome shotgun (WGS) entry which is preliminary data.</text>
</comment>
<dbReference type="GO" id="GO:0000049">
    <property type="term" value="F:tRNA binding"/>
    <property type="evidence" value="ECO:0007669"/>
    <property type="project" value="UniProtKB-UniRule"/>
</dbReference>
<comment type="catalytic activity">
    <reaction evidence="7">
        <text>Endonucleolytic cleavage of RNA, removing 5'-extranucleotides from tRNA precursor.</text>
        <dbReference type="EC" id="3.1.26.5"/>
    </reaction>
</comment>
<evidence type="ECO:0000256" key="8">
    <source>
        <dbReference type="NCBIfam" id="TIGR00188"/>
    </source>
</evidence>
<dbReference type="RefSeq" id="WP_163691979.1">
    <property type="nucleotide sequence ID" value="NZ_FXTW01000001.1"/>
</dbReference>
<comment type="function">
    <text evidence="1 7">RNaseP catalyzes the removal of the 5'-leader sequence from pre-tRNA to produce the mature 5'-terminus. It can also cleave other RNA substrates such as 4.5S RNA. The protein component plays an auxiliary but essential role in vivo by binding to the 5'-leader sequence and broadening the substrate specificity of the ribozyme.</text>
</comment>
<sequence>MRFTFPKEEKLKREKQIREVFDKGTSITVFPLKLIFLRTENKISKFQVGFTVPKKNFREAVQRNRIKRLLREAYRLNKHRIFNKSEGSYALMFLYLGKEMTSFQDVETTLRKVFEKFLTRMDDEKADS</sequence>
<gene>
    <name evidence="7 9" type="primary">rnpA</name>
    <name evidence="9" type="ORF">GWK09_05465</name>
</gene>
<evidence type="ECO:0000256" key="1">
    <source>
        <dbReference type="ARBA" id="ARBA00002663"/>
    </source>
</evidence>
<organism evidence="9 10">
    <name type="scientific">Muriicola jejuensis</name>
    <dbReference type="NCBI Taxonomy" id="504488"/>
    <lineage>
        <taxon>Bacteria</taxon>
        <taxon>Pseudomonadati</taxon>
        <taxon>Bacteroidota</taxon>
        <taxon>Flavobacteriia</taxon>
        <taxon>Flavobacteriales</taxon>
        <taxon>Flavobacteriaceae</taxon>
        <taxon>Muriicola</taxon>
    </lineage>
</organism>
<comment type="similarity">
    <text evidence="7">Belongs to the RnpA family.</text>
</comment>
<dbReference type="Gene3D" id="3.30.230.10">
    <property type="match status" value="1"/>
</dbReference>
<comment type="subunit">
    <text evidence="7">Consists of a catalytic RNA component (M1 or rnpB) and a protein subunit.</text>
</comment>
<evidence type="ECO:0000256" key="4">
    <source>
        <dbReference type="ARBA" id="ARBA00022759"/>
    </source>
</evidence>
<dbReference type="GO" id="GO:0001682">
    <property type="term" value="P:tRNA 5'-leader removal"/>
    <property type="evidence" value="ECO:0007669"/>
    <property type="project" value="UniProtKB-UniRule"/>
</dbReference>
<evidence type="ECO:0000256" key="5">
    <source>
        <dbReference type="ARBA" id="ARBA00022801"/>
    </source>
</evidence>
<accession>A0A6P0UFD1</accession>
<evidence type="ECO:0000313" key="10">
    <source>
        <dbReference type="Proteomes" id="UP000468443"/>
    </source>
</evidence>
<dbReference type="NCBIfam" id="TIGR00188">
    <property type="entry name" value="rnpA"/>
    <property type="match status" value="1"/>
</dbReference>
<dbReference type="GO" id="GO:0042781">
    <property type="term" value="F:3'-tRNA processing endoribonuclease activity"/>
    <property type="evidence" value="ECO:0007669"/>
    <property type="project" value="TreeGrafter"/>
</dbReference>
<reference evidence="9 10" key="1">
    <citation type="submission" date="2020-01" db="EMBL/GenBank/DDBJ databases">
        <title>Muriicola jejuensis KCTC 22299.</title>
        <authorList>
            <person name="Wang G."/>
        </authorList>
    </citation>
    <scope>NUCLEOTIDE SEQUENCE [LARGE SCALE GENOMIC DNA]</scope>
    <source>
        <strain evidence="9 10">KCTC 22299</strain>
    </source>
</reference>
<dbReference type="EC" id="3.1.26.5" evidence="7 8"/>
<dbReference type="PANTHER" id="PTHR33992">
    <property type="entry name" value="RIBONUCLEASE P PROTEIN COMPONENT"/>
    <property type="match status" value="1"/>
</dbReference>
<keyword evidence="2 7" id="KW-0819">tRNA processing</keyword>
<dbReference type="GO" id="GO:0004526">
    <property type="term" value="F:ribonuclease P activity"/>
    <property type="evidence" value="ECO:0007669"/>
    <property type="project" value="UniProtKB-UniRule"/>
</dbReference>
<evidence type="ECO:0000256" key="3">
    <source>
        <dbReference type="ARBA" id="ARBA00022722"/>
    </source>
</evidence>
<dbReference type="InterPro" id="IPR020568">
    <property type="entry name" value="Ribosomal_Su5_D2-typ_SF"/>
</dbReference>
<dbReference type="GO" id="GO:0030677">
    <property type="term" value="C:ribonuclease P complex"/>
    <property type="evidence" value="ECO:0007669"/>
    <property type="project" value="TreeGrafter"/>
</dbReference>
<evidence type="ECO:0000313" key="9">
    <source>
        <dbReference type="EMBL" id="NER09953.1"/>
    </source>
</evidence>
<name>A0A6P0UFD1_9FLAO</name>
<evidence type="ECO:0000256" key="2">
    <source>
        <dbReference type="ARBA" id="ARBA00022694"/>
    </source>
</evidence>
<protein>
    <recommendedName>
        <fullName evidence="7 8">Ribonuclease P protein component</fullName>
        <shortName evidence="7">RNase P protein</shortName>
        <shortName evidence="7">RNaseP protein</shortName>
        <ecNumber evidence="7 8">3.1.26.5</ecNumber>
    </recommendedName>
    <alternativeName>
        <fullName evidence="7">Protein C5</fullName>
    </alternativeName>
</protein>
<dbReference type="Proteomes" id="UP000468443">
    <property type="component" value="Unassembled WGS sequence"/>
</dbReference>
<keyword evidence="6 7" id="KW-0694">RNA-binding</keyword>
<dbReference type="Pfam" id="PF00825">
    <property type="entry name" value="Ribonuclease_P"/>
    <property type="match status" value="1"/>
</dbReference>
<dbReference type="SUPFAM" id="SSF54211">
    <property type="entry name" value="Ribosomal protein S5 domain 2-like"/>
    <property type="match status" value="1"/>
</dbReference>
<keyword evidence="10" id="KW-1185">Reference proteome</keyword>
<evidence type="ECO:0000256" key="7">
    <source>
        <dbReference type="HAMAP-Rule" id="MF_00227"/>
    </source>
</evidence>
<keyword evidence="3 7" id="KW-0540">Nuclease</keyword>
<dbReference type="PROSITE" id="PS00648">
    <property type="entry name" value="RIBONUCLEASE_P"/>
    <property type="match status" value="1"/>
</dbReference>
<dbReference type="HAMAP" id="MF_00227">
    <property type="entry name" value="RNase_P"/>
    <property type="match status" value="1"/>
</dbReference>
<keyword evidence="5 7" id="KW-0378">Hydrolase</keyword>
<proteinExistence type="inferred from homology"/>
<dbReference type="EMBL" id="JAABOP010000001">
    <property type="protein sequence ID" value="NER09953.1"/>
    <property type="molecule type" value="Genomic_DNA"/>
</dbReference>
<evidence type="ECO:0000256" key="6">
    <source>
        <dbReference type="ARBA" id="ARBA00022884"/>
    </source>
</evidence>